<dbReference type="InterPro" id="IPR027463">
    <property type="entry name" value="AcrB_DN_DC_subdom"/>
</dbReference>
<dbReference type="FunFam" id="3.30.70.1430:FF:000001">
    <property type="entry name" value="Efflux pump membrane transporter"/>
    <property type="match status" value="1"/>
</dbReference>
<feature type="transmembrane region" description="Helical" evidence="9">
    <location>
        <begin position="371"/>
        <end position="392"/>
    </location>
</feature>
<dbReference type="Gene3D" id="3.30.70.1430">
    <property type="entry name" value="Multidrug efflux transporter AcrB pore domain"/>
    <property type="match status" value="2"/>
</dbReference>
<keyword evidence="5 9" id="KW-0812">Transmembrane</keyword>
<keyword evidence="3" id="KW-1003">Cell membrane</keyword>
<dbReference type="PRINTS" id="PR00702">
    <property type="entry name" value="ACRIFLAVINRP"/>
</dbReference>
<evidence type="ECO:0000256" key="1">
    <source>
        <dbReference type="ARBA" id="ARBA00004429"/>
    </source>
</evidence>
<sequence>MHLSAPFIRRPVATTLLSLALLLAGSVAYSILPVASLPDVDFPVIGVGAGLPGGSPETMASAVATPLERQFGRIAGVNQMTSSSSLGSASVSLQFDMNRNIDAAARDVQAAINAARSQLPSYLPQNPSYRKANPAEAPILILTLTSDVIPKPQIYDMADSILAQRISQIQGVGQTFVGGSAQPAVRVELNPMQLSNNGVGLEAVRTALSGANANRPKGGFDDAQHRWQIDDNDQIFKASDYAPIIVGYNKATGAAVRVGDLGTVTDSVSDIHTAGQAGNNSPGHSGKLKDAILIVIFKIPGANVIDTVDAVLKEMPRLQAEIPPTIQMNVAVDRTTTIRSSVHDVEITLIISVLLVVLVVFLFLREIWATIIPSVAVPLSLVGTFGVMYLLGYTIDNLSLMALTISTGFVVDDAIVVIENITRYLEEGMNPYEAAMKGSKEIGFTVLSMSTSLIAVFIPILLMGGIIGKLFREFAVTLSVAIAVSLLVSLTTTPMLCARFLKQRDESRYGRLYRISENAFQWIHHEYNSALRWVLRHQWITLTVAIGCAFLNVYLFMIVPKGFFPQQDTGRLGGRTRGAQDISFPAMAAKQKQLAQMVLEDPSVQTVTAFVGGGGPGGGGTNVGNMFIALKPPSERPGKVTADQVVNGLRRKLTSVPGAALFLQAQQDIQVGGRGSDAQYQYTLSDENLSELNTWAPRLLARMRTMPELRDTSTDQQDQGLSETLVINRDLAARLGITAASIDAVLYDAFGQRQVSTMYTGLNQYFVVMEVDPQYQLSPDSLDNIYIKASTTTGAAASVTALGTTTPAAATTSAAPATTAATPTSAVSGAAAVFPTSGGQLVTSSTSAGTTTTSATTASSSSASTASNSTTSSASNLVASNIAAIAASTGESATAAAIGSGTLTGMSSGSSGSASSSASVSSGGAAGTLAATTSATTTGAMVPLSAIAHWEQKRTSLAVNHQGQYPAVTLTFNLAPNVALGDAVTALQKAEADMGVPTNIHATFQGTAQAFQDSLKNEPYLILAALVAVYIVLGILYESLIHPLTILSTLPPAGVGAILALLITGTDLSIMALIGILLLIGIVKKNAIMMIDFALQAEREQGLPPVEAIYQACLMRFRPIMMTTLAAMFGGLPLAIGMGVGSELRKPLGITIVGGLLVSQLLTLFTTPVVYLFFDKLQWRVMKLHRIGSELEEAPGD</sequence>
<feature type="transmembrane region" description="Helical" evidence="9">
    <location>
        <begin position="1020"/>
        <end position="1037"/>
    </location>
</feature>
<feature type="transmembrane region" description="Helical" evidence="9">
    <location>
        <begin position="442"/>
        <end position="468"/>
    </location>
</feature>
<keyword evidence="6 9" id="KW-1133">Transmembrane helix</keyword>
<evidence type="ECO:0000256" key="5">
    <source>
        <dbReference type="ARBA" id="ARBA00022692"/>
    </source>
</evidence>
<dbReference type="Gene3D" id="1.20.1640.10">
    <property type="entry name" value="Multidrug efflux transporter AcrB transmembrane domain"/>
    <property type="match status" value="3"/>
</dbReference>
<dbReference type="InterPro" id="IPR001036">
    <property type="entry name" value="Acrflvin-R"/>
</dbReference>
<organism evidence="10">
    <name type="scientific">Telmatobacter sp. DSM 110680</name>
    <dbReference type="NCBI Taxonomy" id="3036704"/>
    <lineage>
        <taxon>Bacteria</taxon>
        <taxon>Pseudomonadati</taxon>
        <taxon>Acidobacteriota</taxon>
        <taxon>Terriglobia</taxon>
        <taxon>Terriglobales</taxon>
        <taxon>Acidobacteriaceae</taxon>
        <taxon>Telmatobacter</taxon>
    </lineage>
</organism>
<feature type="transmembrane region" description="Helical" evidence="9">
    <location>
        <begin position="1152"/>
        <end position="1174"/>
    </location>
</feature>
<dbReference type="RefSeq" id="WP_348263742.1">
    <property type="nucleotide sequence ID" value="NZ_CP121196.1"/>
</dbReference>
<dbReference type="SUPFAM" id="SSF82693">
    <property type="entry name" value="Multidrug efflux transporter AcrB pore domain, PN1, PN2, PC1 and PC2 subdomains"/>
    <property type="match status" value="3"/>
</dbReference>
<name>A0AAU7DK69_9BACT</name>
<dbReference type="Gene3D" id="3.30.2090.10">
    <property type="entry name" value="Multidrug efflux transporter AcrB TolC docking domain, DN and DC subdomains"/>
    <property type="match status" value="3"/>
</dbReference>
<dbReference type="AlphaFoldDB" id="A0AAU7DK69"/>
<proteinExistence type="predicted"/>
<comment type="subcellular location">
    <subcellularLocation>
        <location evidence="1">Cell inner membrane</location>
        <topology evidence="1">Multi-pass membrane protein</topology>
    </subcellularLocation>
</comment>
<feature type="transmembrane region" description="Helical" evidence="9">
    <location>
        <begin position="347"/>
        <end position="364"/>
    </location>
</feature>
<accession>A0AAU7DK69</accession>
<evidence type="ECO:0000256" key="9">
    <source>
        <dbReference type="SAM" id="Phobius"/>
    </source>
</evidence>
<dbReference type="SUPFAM" id="SSF82714">
    <property type="entry name" value="Multidrug efflux transporter AcrB TolC docking domain, DN and DC subdomains"/>
    <property type="match status" value="2"/>
</dbReference>
<dbReference type="GO" id="GO:0005886">
    <property type="term" value="C:plasma membrane"/>
    <property type="evidence" value="ECO:0007669"/>
    <property type="project" value="UniProtKB-SubCell"/>
</dbReference>
<dbReference type="GO" id="GO:0042910">
    <property type="term" value="F:xenobiotic transmembrane transporter activity"/>
    <property type="evidence" value="ECO:0007669"/>
    <property type="project" value="TreeGrafter"/>
</dbReference>
<dbReference type="FunFam" id="1.20.1640.10:FF:000001">
    <property type="entry name" value="Efflux pump membrane transporter"/>
    <property type="match status" value="1"/>
</dbReference>
<feature type="transmembrane region" description="Helical" evidence="9">
    <location>
        <begin position="474"/>
        <end position="501"/>
    </location>
</feature>
<keyword evidence="7 9" id="KW-0472">Membrane</keyword>
<feature type="transmembrane region" description="Helical" evidence="9">
    <location>
        <begin position="1120"/>
        <end position="1140"/>
    </location>
</feature>
<evidence type="ECO:0000313" key="10">
    <source>
        <dbReference type="EMBL" id="XBH18517.1"/>
    </source>
</evidence>
<reference evidence="10" key="1">
    <citation type="submission" date="2023-03" db="EMBL/GenBank/DDBJ databases">
        <title>Edaphobacter sp.</title>
        <authorList>
            <person name="Huber K.J."/>
            <person name="Papendorf J."/>
            <person name="Pilke C."/>
            <person name="Bunk B."/>
            <person name="Sproeer C."/>
            <person name="Pester M."/>
        </authorList>
    </citation>
    <scope>NUCLEOTIDE SEQUENCE</scope>
    <source>
        <strain evidence="10">DSM 110680</strain>
    </source>
</reference>
<evidence type="ECO:0000256" key="2">
    <source>
        <dbReference type="ARBA" id="ARBA00022448"/>
    </source>
</evidence>
<keyword evidence="4" id="KW-0997">Cell inner membrane</keyword>
<dbReference type="Pfam" id="PF00873">
    <property type="entry name" value="ACR_tran"/>
    <property type="match status" value="2"/>
</dbReference>
<dbReference type="SUPFAM" id="SSF82866">
    <property type="entry name" value="Multidrug efflux transporter AcrB transmembrane domain"/>
    <property type="match status" value="2"/>
</dbReference>
<evidence type="ECO:0000256" key="4">
    <source>
        <dbReference type="ARBA" id="ARBA00022519"/>
    </source>
</evidence>
<dbReference type="EMBL" id="CP121196">
    <property type="protein sequence ID" value="XBH18517.1"/>
    <property type="molecule type" value="Genomic_DNA"/>
</dbReference>
<evidence type="ECO:0000256" key="6">
    <source>
        <dbReference type="ARBA" id="ARBA00022989"/>
    </source>
</evidence>
<protein>
    <submittedName>
        <fullName evidence="10">Efflux RND transporter permease subunit</fullName>
    </submittedName>
</protein>
<dbReference type="Gene3D" id="3.30.70.1320">
    <property type="entry name" value="Multidrug efflux transporter AcrB pore domain like"/>
    <property type="match status" value="1"/>
</dbReference>
<keyword evidence="2" id="KW-0813">Transport</keyword>
<evidence type="ECO:0000256" key="7">
    <source>
        <dbReference type="ARBA" id="ARBA00023136"/>
    </source>
</evidence>
<evidence type="ECO:0000256" key="3">
    <source>
        <dbReference type="ARBA" id="ARBA00022475"/>
    </source>
</evidence>
<feature type="transmembrane region" description="Helical" evidence="9">
    <location>
        <begin position="1068"/>
        <end position="1083"/>
    </location>
</feature>
<dbReference type="Gene3D" id="3.30.70.1440">
    <property type="entry name" value="Multidrug efflux transporter AcrB pore domain"/>
    <property type="match status" value="2"/>
</dbReference>
<dbReference type="PANTHER" id="PTHR32063">
    <property type="match status" value="1"/>
</dbReference>
<dbReference type="PANTHER" id="PTHR32063:SF34">
    <property type="entry name" value="MULTIDRUG RESISTANCE PROTEIN MDTC"/>
    <property type="match status" value="1"/>
</dbReference>
<feature type="transmembrane region" description="Helical" evidence="9">
    <location>
        <begin position="539"/>
        <end position="559"/>
    </location>
</feature>
<gene>
    <name evidence="10" type="ORF">P8935_04080</name>
</gene>
<evidence type="ECO:0000256" key="8">
    <source>
        <dbReference type="SAM" id="MobiDB-lite"/>
    </source>
</evidence>
<feature type="region of interest" description="Disordered" evidence="8">
    <location>
        <begin position="843"/>
        <end position="871"/>
    </location>
</feature>